<evidence type="ECO:0000313" key="1">
    <source>
        <dbReference type="EMBL" id="PFF41476.1"/>
    </source>
</evidence>
<gene>
    <name evidence="1" type="ORF">CN357_31650</name>
</gene>
<dbReference type="EMBL" id="NTSO01000031">
    <property type="protein sequence ID" value="PFF41476.1"/>
    <property type="molecule type" value="Genomic_DNA"/>
</dbReference>
<organism evidence="1 2">
    <name type="scientific">Bacillus cereus</name>
    <dbReference type="NCBI Taxonomy" id="1396"/>
    <lineage>
        <taxon>Bacteria</taxon>
        <taxon>Bacillati</taxon>
        <taxon>Bacillota</taxon>
        <taxon>Bacilli</taxon>
        <taxon>Bacillales</taxon>
        <taxon>Bacillaceae</taxon>
        <taxon>Bacillus</taxon>
        <taxon>Bacillus cereus group</taxon>
    </lineage>
</organism>
<name>A0A9X6VS51_BACCE</name>
<accession>A0A9X6VS51</accession>
<dbReference type="Pfam" id="PF15931">
    <property type="entry name" value="DUF4747"/>
    <property type="match status" value="1"/>
</dbReference>
<proteinExistence type="predicted"/>
<protein>
    <submittedName>
        <fullName evidence="1">Uncharacterized protein</fullName>
    </submittedName>
</protein>
<dbReference type="InterPro" id="IPR031832">
    <property type="entry name" value="DUF4747"/>
</dbReference>
<comment type="caution">
    <text evidence="1">The sequence shown here is derived from an EMBL/GenBank/DDBJ whole genome shotgun (WGS) entry which is preliminary data.</text>
</comment>
<dbReference type="Proteomes" id="UP000220210">
    <property type="component" value="Unassembled WGS sequence"/>
</dbReference>
<evidence type="ECO:0000313" key="2">
    <source>
        <dbReference type="Proteomes" id="UP000220210"/>
    </source>
</evidence>
<reference evidence="1 2" key="1">
    <citation type="submission" date="2017-09" db="EMBL/GenBank/DDBJ databases">
        <title>Large-scale bioinformatics analysis of Bacillus genomes uncovers conserved roles of natural products in bacterial physiology.</title>
        <authorList>
            <consortium name="Agbiome Team Llc"/>
            <person name="Bleich R.M."/>
            <person name="Kirk G.J."/>
            <person name="Santa Maria K.C."/>
            <person name="Allen S.E."/>
            <person name="Farag S."/>
            <person name="Shank E.A."/>
            <person name="Bowers A."/>
        </authorList>
    </citation>
    <scope>NUCLEOTIDE SEQUENCE [LARGE SCALE GENOMIC DNA]</scope>
    <source>
        <strain evidence="1 2">AFS020204</strain>
    </source>
</reference>
<dbReference type="AlphaFoldDB" id="A0A9X6VS51"/>
<sequence length="296" mass="33863">MARVYFAKFNVNENIYKVYEDKGLLNELLNKMYREINNKVKLTDKNGTYKFINLDKNLDTLVVNGRIVVYAPGIHATFDEDEDKVVEEKDDKKAMYITFSFDIQREIIGFVPKFNFGRKQFLERFKNLIEACCDIGEVELFLENDSDLLDEKLKVLAHTKEIDVHLIPPNGDKKQFKELFGLDSEELRKTEGTRFTFKIAGTAKKGIDISSKYIRRFITGVQLGYGKLKLIGKNRTGEDVTINSEEDTPFTRPILENNKDSIPAIQEKTRAGGVQLLAAKARVRTIGSGEETKQSQ</sequence>
<dbReference type="RefSeq" id="WP_098150363.1">
    <property type="nucleotide sequence ID" value="NZ_NTSO01000031.1"/>
</dbReference>